<dbReference type="InterPro" id="IPR017871">
    <property type="entry name" value="ABC_transporter-like_CS"/>
</dbReference>
<dbReference type="AlphaFoldDB" id="A0A0L0HPR9"/>
<keyword evidence="5" id="KW-1185">Reference proteome</keyword>
<dbReference type="PROSITE" id="PS00211">
    <property type="entry name" value="ABC_TRANSPORTER_1"/>
    <property type="match status" value="1"/>
</dbReference>
<name>A0A0L0HPR9_SPIPD</name>
<dbReference type="GeneID" id="27685749"/>
<dbReference type="InParanoid" id="A0A0L0HPR9"/>
<organism evidence="4 5">
    <name type="scientific">Spizellomyces punctatus (strain DAOM BR117)</name>
    <dbReference type="NCBI Taxonomy" id="645134"/>
    <lineage>
        <taxon>Eukaryota</taxon>
        <taxon>Fungi</taxon>
        <taxon>Fungi incertae sedis</taxon>
        <taxon>Chytridiomycota</taxon>
        <taxon>Chytridiomycota incertae sedis</taxon>
        <taxon>Chytridiomycetes</taxon>
        <taxon>Spizellomycetales</taxon>
        <taxon>Spizellomycetaceae</taxon>
        <taxon>Spizellomyces</taxon>
    </lineage>
</organism>
<dbReference type="STRING" id="645134.A0A0L0HPR9"/>
<dbReference type="SMART" id="SM00382">
    <property type="entry name" value="AAA"/>
    <property type="match status" value="1"/>
</dbReference>
<dbReference type="CDD" id="cd03228">
    <property type="entry name" value="ABCC_MRP_Like"/>
    <property type="match status" value="1"/>
</dbReference>
<dbReference type="PROSITE" id="PS50893">
    <property type="entry name" value="ABC_TRANSPORTER_2"/>
    <property type="match status" value="1"/>
</dbReference>
<evidence type="ECO:0000313" key="5">
    <source>
        <dbReference type="Proteomes" id="UP000053201"/>
    </source>
</evidence>
<dbReference type="Proteomes" id="UP000053201">
    <property type="component" value="Unassembled WGS sequence"/>
</dbReference>
<dbReference type="SUPFAM" id="SSF52540">
    <property type="entry name" value="P-loop containing nucleoside triphosphate hydrolases"/>
    <property type="match status" value="1"/>
</dbReference>
<dbReference type="GO" id="GO:0016887">
    <property type="term" value="F:ATP hydrolysis activity"/>
    <property type="evidence" value="ECO:0007669"/>
    <property type="project" value="InterPro"/>
</dbReference>
<dbReference type="OrthoDB" id="6593433at2759"/>
<dbReference type="InterPro" id="IPR027417">
    <property type="entry name" value="P-loop_NTPase"/>
</dbReference>
<dbReference type="GO" id="GO:0005524">
    <property type="term" value="F:ATP binding"/>
    <property type="evidence" value="ECO:0007669"/>
    <property type="project" value="UniProtKB-KW"/>
</dbReference>
<accession>A0A0L0HPR9</accession>
<keyword evidence="1" id="KW-0547">Nucleotide-binding</keyword>
<dbReference type="InterPro" id="IPR003593">
    <property type="entry name" value="AAA+_ATPase"/>
</dbReference>
<dbReference type="PANTHER" id="PTHR43119:SF1">
    <property type="entry name" value="ABC TRANSPORTER DOMAIN-CONTAINING PROTEIN"/>
    <property type="match status" value="1"/>
</dbReference>
<protein>
    <recommendedName>
        <fullName evidence="3">ABC transporter domain-containing protein</fullName>
    </recommendedName>
</protein>
<evidence type="ECO:0000313" key="4">
    <source>
        <dbReference type="EMBL" id="KND03072.1"/>
    </source>
</evidence>
<dbReference type="PANTHER" id="PTHR43119">
    <property type="entry name" value="ABC TRANSPORT PROTEIN ATP-BINDING COMPONENT-RELATED"/>
    <property type="match status" value="1"/>
</dbReference>
<evidence type="ECO:0000256" key="2">
    <source>
        <dbReference type="ARBA" id="ARBA00022840"/>
    </source>
</evidence>
<dbReference type="OMA" id="TMSIYEN"/>
<dbReference type="InterPro" id="IPR003439">
    <property type="entry name" value="ABC_transporter-like_ATP-bd"/>
</dbReference>
<feature type="domain" description="ABC transporter" evidence="3">
    <location>
        <begin position="4"/>
        <end position="221"/>
    </location>
</feature>
<dbReference type="VEuPathDB" id="FungiDB:SPPG_02137"/>
<dbReference type="Gene3D" id="3.40.50.300">
    <property type="entry name" value="P-loop containing nucleotide triphosphate hydrolases"/>
    <property type="match status" value="1"/>
</dbReference>
<dbReference type="Pfam" id="PF00005">
    <property type="entry name" value="ABC_tran"/>
    <property type="match status" value="1"/>
</dbReference>
<sequence length="222" mass="24625">MTILQVENLSLTLPNGSHLFSNVHFSLELDKRNPRILAVRGPSGSGKTTLLKCLAQLIPYNSGKITLDGRTPEQYGITEWRSRVMYVPQRPPILPGTPAKFLETVNTFSAQKKRQSKCVDSIELAAGWNLAPETWDKEWNQLSGGEMQRIAIACAISCEPDILLLDEPTSALDPETCELVEQSLKSYTCIWITHNPEQEHRMATCTLTLDAEDGAEVSGPCK</sequence>
<dbReference type="RefSeq" id="XP_016611111.1">
    <property type="nucleotide sequence ID" value="XM_016750439.1"/>
</dbReference>
<reference evidence="4 5" key="1">
    <citation type="submission" date="2009-08" db="EMBL/GenBank/DDBJ databases">
        <title>The Genome Sequence of Spizellomyces punctatus strain DAOM BR117.</title>
        <authorList>
            <consortium name="The Broad Institute Genome Sequencing Platform"/>
            <person name="Russ C."/>
            <person name="Cuomo C."/>
            <person name="Shea T."/>
            <person name="Young S.K."/>
            <person name="Zeng Q."/>
            <person name="Koehrsen M."/>
            <person name="Haas B."/>
            <person name="Borodovsky M."/>
            <person name="Guigo R."/>
            <person name="Alvarado L."/>
            <person name="Berlin A."/>
            <person name="Bochicchio J."/>
            <person name="Borenstein D."/>
            <person name="Chapman S."/>
            <person name="Chen Z."/>
            <person name="Engels R."/>
            <person name="Freedman E."/>
            <person name="Gellesch M."/>
            <person name="Goldberg J."/>
            <person name="Griggs A."/>
            <person name="Gujja S."/>
            <person name="Heiman D."/>
            <person name="Hepburn T."/>
            <person name="Howarth C."/>
            <person name="Jen D."/>
            <person name="Larson L."/>
            <person name="Lewis B."/>
            <person name="Mehta T."/>
            <person name="Park D."/>
            <person name="Pearson M."/>
            <person name="Roberts A."/>
            <person name="Saif S."/>
            <person name="Shenoy N."/>
            <person name="Sisk P."/>
            <person name="Stolte C."/>
            <person name="Sykes S."/>
            <person name="Thomson T."/>
            <person name="Walk T."/>
            <person name="White J."/>
            <person name="Yandava C."/>
            <person name="Burger G."/>
            <person name="Gray M.W."/>
            <person name="Holland P.W.H."/>
            <person name="King N."/>
            <person name="Lang F.B.F."/>
            <person name="Roger A.J."/>
            <person name="Ruiz-Trillo I."/>
            <person name="Lander E."/>
            <person name="Nusbaum C."/>
        </authorList>
    </citation>
    <scope>NUCLEOTIDE SEQUENCE [LARGE SCALE GENOMIC DNA]</scope>
    <source>
        <strain evidence="4 5">DAOM BR117</strain>
    </source>
</reference>
<proteinExistence type="predicted"/>
<gene>
    <name evidence="4" type="ORF">SPPG_02137</name>
</gene>
<evidence type="ECO:0000259" key="3">
    <source>
        <dbReference type="PROSITE" id="PS50893"/>
    </source>
</evidence>
<dbReference type="EMBL" id="KQ257452">
    <property type="protein sequence ID" value="KND03072.1"/>
    <property type="molecule type" value="Genomic_DNA"/>
</dbReference>
<dbReference type="eggNOG" id="KOG0055">
    <property type="taxonomic scope" value="Eukaryota"/>
</dbReference>
<keyword evidence="2" id="KW-0067">ATP-binding</keyword>
<evidence type="ECO:0000256" key="1">
    <source>
        <dbReference type="ARBA" id="ARBA00022741"/>
    </source>
</evidence>